<name>A0A2U8VT30_9HYPH</name>
<keyword evidence="2" id="KW-1185">Reference proteome</keyword>
<dbReference type="Proteomes" id="UP000246058">
    <property type="component" value="Chromosome"/>
</dbReference>
<organism evidence="1 2">
    <name type="scientific">Methylobacterium radiodurans</name>
    <dbReference type="NCBI Taxonomy" id="2202828"/>
    <lineage>
        <taxon>Bacteria</taxon>
        <taxon>Pseudomonadati</taxon>
        <taxon>Pseudomonadota</taxon>
        <taxon>Alphaproteobacteria</taxon>
        <taxon>Hyphomicrobiales</taxon>
        <taxon>Methylobacteriaceae</taxon>
        <taxon>Methylobacterium</taxon>
    </lineage>
</organism>
<dbReference type="EMBL" id="CP029551">
    <property type="protein sequence ID" value="AWN36530.1"/>
    <property type="molecule type" value="Genomic_DNA"/>
</dbReference>
<dbReference type="AlphaFoldDB" id="A0A2U8VT30"/>
<reference evidence="1 2" key="1">
    <citation type="submission" date="2018-05" db="EMBL/GenBank/DDBJ databases">
        <title>Complete Genome Sequence of Methylobacterium sp. 17Sr1-43.</title>
        <authorList>
            <person name="Srinivasan S."/>
        </authorList>
    </citation>
    <scope>NUCLEOTIDE SEQUENCE [LARGE SCALE GENOMIC DNA]</scope>
    <source>
        <strain evidence="1 2">17Sr1-43</strain>
    </source>
</reference>
<gene>
    <name evidence="1" type="ORF">DK427_12980</name>
</gene>
<evidence type="ECO:0000313" key="1">
    <source>
        <dbReference type="EMBL" id="AWN36530.1"/>
    </source>
</evidence>
<sequence>MRATIEIFAPSSAETLIATGTVEIGSAVVDHGPKIPAEFVGTPLRARLTLSGVATNAKYAVIGSDGSHSGIKSLTGGHPATITMRGGDSVRLAPLGIKL</sequence>
<protein>
    <submittedName>
        <fullName evidence="1">Uncharacterized protein</fullName>
    </submittedName>
</protein>
<dbReference type="KEGG" id="meti:DK427_12980"/>
<proteinExistence type="predicted"/>
<evidence type="ECO:0000313" key="2">
    <source>
        <dbReference type="Proteomes" id="UP000246058"/>
    </source>
</evidence>
<dbReference type="RefSeq" id="WP_109951631.1">
    <property type="nucleotide sequence ID" value="NZ_CP029551.1"/>
</dbReference>
<accession>A0A2U8VT30</accession>